<keyword evidence="4 10" id="KW-0169">Cobalamin biosynthesis</keyword>
<dbReference type="GO" id="GO:0005886">
    <property type="term" value="C:plasma membrane"/>
    <property type="evidence" value="ECO:0007669"/>
    <property type="project" value="UniProtKB-SubCell"/>
</dbReference>
<dbReference type="HAMAP" id="MF_00330">
    <property type="entry name" value="CbiN"/>
    <property type="match status" value="1"/>
</dbReference>
<dbReference type="STRING" id="500633.CLOHIR_01690"/>
<evidence type="ECO:0000256" key="11">
    <source>
        <dbReference type="SAM" id="MobiDB-lite"/>
    </source>
</evidence>
<dbReference type="HOGENOM" id="CLU_136197_2_0_9"/>
<comment type="subunit">
    <text evidence="10">Forms an energy-coupling factor (ECF) transporter complex composed of an ATP-binding protein (A component, CbiO), a transmembrane protein (T component, CbiQ) and 2 possible substrate-capture proteins (S components, CbiM and CbiN) of unknown stoichimetry.</text>
</comment>
<evidence type="ECO:0000256" key="9">
    <source>
        <dbReference type="ARBA" id="ARBA00023285"/>
    </source>
</evidence>
<keyword evidence="6 10" id="KW-1133">Transmembrane helix</keyword>
<comment type="function">
    <text evidence="10">Part of the energy-coupling factor (ECF) transporter complex CbiMNOQ involved in cobalt import.</text>
</comment>
<dbReference type="NCBIfam" id="NF002780">
    <property type="entry name" value="PRK02898.1"/>
    <property type="match status" value="1"/>
</dbReference>
<keyword evidence="9 10" id="KW-0170">Cobalt</keyword>
<comment type="subcellular location">
    <subcellularLocation>
        <location evidence="10">Cell membrane</location>
        <topology evidence="10">Multi-pass membrane protein</topology>
    </subcellularLocation>
</comment>
<comment type="similarity">
    <text evidence="10">Belongs to the CbiN family.</text>
</comment>
<keyword evidence="8 10" id="KW-0472">Membrane</keyword>
<keyword evidence="13" id="KW-1185">Reference proteome</keyword>
<dbReference type="eggNOG" id="COG1930">
    <property type="taxonomic scope" value="Bacteria"/>
</dbReference>
<dbReference type="GO" id="GO:0009236">
    <property type="term" value="P:cobalamin biosynthetic process"/>
    <property type="evidence" value="ECO:0007669"/>
    <property type="project" value="UniProtKB-UniRule"/>
</dbReference>
<evidence type="ECO:0000256" key="10">
    <source>
        <dbReference type="HAMAP-Rule" id="MF_00330"/>
    </source>
</evidence>
<feature type="region of interest" description="Disordered" evidence="11">
    <location>
        <begin position="90"/>
        <end position="113"/>
    </location>
</feature>
<dbReference type="EMBL" id="ABWP01000067">
    <property type="protein sequence ID" value="EEA84658.1"/>
    <property type="molecule type" value="Genomic_DNA"/>
</dbReference>
<dbReference type="GO" id="GO:0015087">
    <property type="term" value="F:cobalt ion transmembrane transporter activity"/>
    <property type="evidence" value="ECO:0007669"/>
    <property type="project" value="UniProtKB-UniRule"/>
</dbReference>
<evidence type="ECO:0000256" key="6">
    <source>
        <dbReference type="ARBA" id="ARBA00022989"/>
    </source>
</evidence>
<keyword evidence="5 10" id="KW-0812">Transmembrane</keyword>
<feature type="transmembrane region" description="Helical" evidence="10">
    <location>
        <begin position="7"/>
        <end position="25"/>
    </location>
</feature>
<keyword evidence="3 10" id="KW-1003">Cell membrane</keyword>
<evidence type="ECO:0000256" key="5">
    <source>
        <dbReference type="ARBA" id="ARBA00022692"/>
    </source>
</evidence>
<sequence length="113" mass="12260">MSKTTKTNILLIILAIALIVLPLVVNPGAEYGGADGHAEEAITEINPEYEPWFASFYEPPSGEIESLLFSTQAAFGAGIIGYILGNLKGKKSGREEMRKELEAKTSEKSDDKE</sequence>
<keyword evidence="2 10" id="KW-0813">Transport</keyword>
<dbReference type="InterPro" id="IPR003705">
    <property type="entry name" value="CbiN"/>
</dbReference>
<protein>
    <recommendedName>
        <fullName evidence="10">Cobalt transport protein CbiN</fullName>
    </recommendedName>
    <alternativeName>
        <fullName evidence="10">Energy-coupling factor transporter probable substrate-capture protein CbiN</fullName>
        <shortName evidence="10">ECF transporter S component CbiN</shortName>
    </alternativeName>
</protein>
<reference evidence="12 13" key="1">
    <citation type="submission" date="2008-09" db="EMBL/GenBank/DDBJ databases">
        <authorList>
            <person name="Fulton L."/>
            <person name="Clifton S."/>
            <person name="Fulton B."/>
            <person name="Xu J."/>
            <person name="Minx P."/>
            <person name="Pepin K.H."/>
            <person name="Johnson M."/>
            <person name="Thiruvilangam P."/>
            <person name="Bhonagiri V."/>
            <person name="Nash W.E."/>
            <person name="Mardis E.R."/>
            <person name="Wilson R.K."/>
        </authorList>
    </citation>
    <scope>NUCLEOTIDE SEQUENCE [LARGE SCALE GENOMIC DNA]</scope>
    <source>
        <strain evidence="12 13">DSM 13275</strain>
    </source>
</reference>
<evidence type="ECO:0000256" key="7">
    <source>
        <dbReference type="ARBA" id="ARBA00023065"/>
    </source>
</evidence>
<keyword evidence="7 10" id="KW-0406">Ion transport</keyword>
<evidence type="ECO:0000256" key="3">
    <source>
        <dbReference type="ARBA" id="ARBA00022475"/>
    </source>
</evidence>
<dbReference type="NCBIfam" id="TIGR01165">
    <property type="entry name" value="cbiN"/>
    <property type="match status" value="1"/>
</dbReference>
<dbReference type="Proteomes" id="UP000003178">
    <property type="component" value="Unassembled WGS sequence"/>
</dbReference>
<proteinExistence type="inferred from homology"/>
<evidence type="ECO:0000256" key="1">
    <source>
        <dbReference type="ARBA" id="ARBA00022426"/>
    </source>
</evidence>
<name>B6G0N4_PEPHT</name>
<keyword evidence="1 10" id="KW-0171">Cobalt transport</keyword>
<reference evidence="12 13" key="2">
    <citation type="submission" date="2008-10" db="EMBL/GenBank/DDBJ databases">
        <title>Draft genome sequence of Clostridium hiranonis (DSM 13275).</title>
        <authorList>
            <person name="Sudarsanam P."/>
            <person name="Ley R."/>
            <person name="Guruge J."/>
            <person name="Turnbaugh P.J."/>
            <person name="Mahowald M."/>
            <person name="Liep D."/>
            <person name="Gordon J."/>
        </authorList>
    </citation>
    <scope>NUCLEOTIDE SEQUENCE [LARGE SCALE GENOMIC DNA]</scope>
    <source>
        <strain evidence="12 13">DSM 13275</strain>
    </source>
</reference>
<dbReference type="PANTHER" id="PTHR38662:SF1">
    <property type="entry name" value="COBALT TRANSPORT PROTEIN CBIN"/>
    <property type="match status" value="1"/>
</dbReference>
<dbReference type="PANTHER" id="PTHR38662">
    <property type="entry name" value="COBALT TRANSPORT PROTEIN CBIN"/>
    <property type="match status" value="1"/>
</dbReference>
<evidence type="ECO:0000313" key="13">
    <source>
        <dbReference type="Proteomes" id="UP000003178"/>
    </source>
</evidence>
<organism evidence="12 13">
    <name type="scientific">Peptacetobacter hiranonis (strain DSM 13275 / JCM 10541 / KCTC 15199 / TO-931)</name>
    <name type="common">Clostridium hiranonis</name>
    <dbReference type="NCBI Taxonomy" id="500633"/>
    <lineage>
        <taxon>Bacteria</taxon>
        <taxon>Bacillati</taxon>
        <taxon>Bacillota</taxon>
        <taxon>Clostridia</taxon>
        <taxon>Peptostreptococcales</taxon>
        <taxon>Peptostreptococcaceae</taxon>
        <taxon>Peptacetobacter</taxon>
    </lineage>
</organism>
<feature type="compositionally biased region" description="Basic and acidic residues" evidence="11">
    <location>
        <begin position="92"/>
        <end position="113"/>
    </location>
</feature>
<gene>
    <name evidence="10 12" type="primary">cbiN</name>
    <name evidence="12" type="ORF">CLOHIR_01690</name>
</gene>
<evidence type="ECO:0000256" key="2">
    <source>
        <dbReference type="ARBA" id="ARBA00022448"/>
    </source>
</evidence>
<dbReference type="UniPathway" id="UPA00148"/>
<comment type="pathway">
    <text evidence="10">Cofactor biosynthesis; adenosylcobalamin biosynthesis.</text>
</comment>
<evidence type="ECO:0000256" key="8">
    <source>
        <dbReference type="ARBA" id="ARBA00023136"/>
    </source>
</evidence>
<dbReference type="Pfam" id="PF02553">
    <property type="entry name" value="CbiN"/>
    <property type="match status" value="1"/>
</dbReference>
<accession>B6G0N4</accession>
<comment type="caution">
    <text evidence="12">The sequence shown here is derived from an EMBL/GenBank/DDBJ whole genome shotgun (WGS) entry which is preliminary data.</text>
</comment>
<evidence type="ECO:0000313" key="12">
    <source>
        <dbReference type="EMBL" id="EEA84658.1"/>
    </source>
</evidence>
<dbReference type="AlphaFoldDB" id="B6G0N4"/>
<feature type="transmembrane region" description="Helical" evidence="10">
    <location>
        <begin position="67"/>
        <end position="87"/>
    </location>
</feature>
<evidence type="ECO:0000256" key="4">
    <source>
        <dbReference type="ARBA" id="ARBA00022573"/>
    </source>
</evidence>